<evidence type="ECO:0000256" key="2">
    <source>
        <dbReference type="PROSITE-ProRule" id="PRU00221"/>
    </source>
</evidence>
<dbReference type="SMART" id="SM00320">
    <property type="entry name" value="WD40"/>
    <property type="match status" value="3"/>
</dbReference>
<evidence type="ECO:0000256" key="1">
    <source>
        <dbReference type="ARBA" id="ARBA00022737"/>
    </source>
</evidence>
<feature type="region of interest" description="Disordered" evidence="3">
    <location>
        <begin position="529"/>
        <end position="564"/>
    </location>
</feature>
<dbReference type="Proteomes" id="UP000693946">
    <property type="component" value="Linkage Group LG8"/>
</dbReference>
<dbReference type="PROSITE" id="PS50082">
    <property type="entry name" value="WD_REPEATS_2"/>
    <property type="match status" value="1"/>
</dbReference>
<feature type="compositionally biased region" description="Low complexity" evidence="3">
    <location>
        <begin position="547"/>
        <end position="561"/>
    </location>
</feature>
<dbReference type="InterPro" id="IPR051242">
    <property type="entry name" value="WD-EF-hand_domain"/>
</dbReference>
<gene>
    <name evidence="4" type="ORF">JOB18_041402</name>
</gene>
<comment type="caution">
    <text evidence="4">The sequence shown here is derived from an EMBL/GenBank/DDBJ whole genome shotgun (WGS) entry which is preliminary data.</text>
</comment>
<feature type="region of interest" description="Disordered" evidence="3">
    <location>
        <begin position="821"/>
        <end position="871"/>
    </location>
</feature>
<dbReference type="InterPro" id="IPR001680">
    <property type="entry name" value="WD40_rpt"/>
</dbReference>
<protein>
    <submittedName>
        <fullName evidence="4">WD repeat-containing on Y chromosome-like</fullName>
    </submittedName>
</protein>
<keyword evidence="1" id="KW-0677">Repeat</keyword>
<proteinExistence type="predicted"/>
<sequence>MAFKEVDHDGFKGLDFQELALDCSDNEKPFPEPFAIIPVDNYKEIVRLLFIPTEEDTESDCDTEVSEGKIRTYKKGQYISISSDGMLIFWSDTFEISNTIVLHNQIDTLPYSHDKKLCVKDMVYMKELKQMAIGLDREVLFCKCIEDPDEFTPIHSLVVEDNKVTAMDYWSNGSKAVFSYGDTGGYLYVFVTYVIQVHSLFRPQMYEQPPGQEYPTIYVSTMLQKSFSKFLCFKVPMFNDECRQVEFFPMINSFAVCSASRKMMALISLPASRRIKPSKKIFESKGNYEFFRCFEYWPLGYLLTGGTDGVVRLWLPNRTLSCVYELTGHVKPITHIKYNVKDKMFISLSTDLNVRVWFEDLLCRQSFMADGMEQAPISSVYYNILNNELVLANSNIAKCLGRGTDFCKSLLKKHAETAYPHVLEHCLLQLYVEWLQGLLTTGSTESLQELDSVAKKGPEQQGTTSKMKRVIKVQRRDALKRKQEKGQLSEDQTECESESLETSETTGCTHFIDYWSLAPYTLALVKTVKKKPKPTTEKNKDSSHVNTSRTQSTETSQTSDSLIRESDLKGTALLESKSHHPQASHEGDSDLKQKCQSAAPCLRWSRTKYGPVLKIYKRQPFKNNLLKDPLDILLQLKPQAPETELTTGSTELIEYSLTIHKSDHSEEKESQQSSEGLESSPSSDAQLPETSQIVVDNDLEQTTLTAAPLLKWIRTKYGLVLEKHDRKPSQNSLLKYRLDTLLQLKPVPETLVKEEPDQTSKPRDSPVTSETHSHSPEALLSRACTEFTKGSLHIGPETVFPPETHPSQSSLHKYIRDITDPEQSSSAAGVDFERETETEEQSGQAHPSAAKKSLRDTDSPRSAAPLMKWTRTKYGPVLELHDRKPAPSSQVKEPPDTLFQLKPHLLQTLLTKSPKFRMNSLSPQKLDSSVEKGSEQSSEHSSLS</sequence>
<feature type="compositionally biased region" description="Basic and acidic residues" evidence="3">
    <location>
        <begin position="534"/>
        <end position="543"/>
    </location>
</feature>
<evidence type="ECO:0000313" key="5">
    <source>
        <dbReference type="Proteomes" id="UP000693946"/>
    </source>
</evidence>
<dbReference type="EMBL" id="JAGKHQ010000020">
    <property type="protein sequence ID" value="KAG7480030.1"/>
    <property type="molecule type" value="Genomic_DNA"/>
</dbReference>
<feature type="region of interest" description="Disordered" evidence="3">
    <location>
        <begin position="879"/>
        <end position="898"/>
    </location>
</feature>
<accession>A0AAV6Q147</accession>
<feature type="region of interest" description="Disordered" evidence="3">
    <location>
        <begin position="747"/>
        <end position="777"/>
    </location>
</feature>
<feature type="region of interest" description="Disordered" evidence="3">
    <location>
        <begin position="910"/>
        <end position="944"/>
    </location>
</feature>
<dbReference type="PANTHER" id="PTHR44324:SF6">
    <property type="entry name" value="EF-HAND CALCIUM BINDING DOMAIN 8"/>
    <property type="match status" value="1"/>
</dbReference>
<feature type="compositionally biased region" description="Basic and acidic residues" evidence="3">
    <location>
        <begin position="751"/>
        <end position="764"/>
    </location>
</feature>
<evidence type="ECO:0000313" key="4">
    <source>
        <dbReference type="EMBL" id="KAG7480030.1"/>
    </source>
</evidence>
<reference evidence="4 5" key="1">
    <citation type="journal article" date="2021" name="Sci. Rep.">
        <title>Chromosome anchoring in Senegalese sole (Solea senegalensis) reveals sex-associated markers and genome rearrangements in flatfish.</title>
        <authorList>
            <person name="Guerrero-Cozar I."/>
            <person name="Gomez-Garrido J."/>
            <person name="Berbel C."/>
            <person name="Martinez-Blanch J.F."/>
            <person name="Alioto T."/>
            <person name="Claros M.G."/>
            <person name="Gagnaire P.A."/>
            <person name="Manchado M."/>
        </authorList>
    </citation>
    <scope>NUCLEOTIDE SEQUENCE [LARGE SCALE GENOMIC DNA]</scope>
    <source>
        <strain evidence="4">Sse05_10M</strain>
    </source>
</reference>
<dbReference type="AlphaFoldDB" id="A0AAV6Q147"/>
<evidence type="ECO:0000256" key="3">
    <source>
        <dbReference type="SAM" id="MobiDB-lite"/>
    </source>
</evidence>
<feature type="compositionally biased region" description="Basic and acidic residues" evidence="3">
    <location>
        <begin position="661"/>
        <end position="670"/>
    </location>
</feature>
<feature type="compositionally biased region" description="Acidic residues" evidence="3">
    <location>
        <begin position="491"/>
        <end position="500"/>
    </location>
</feature>
<dbReference type="Pfam" id="PF00400">
    <property type="entry name" value="WD40"/>
    <property type="match status" value="1"/>
</dbReference>
<name>A0AAV6Q147_SOLSE</name>
<dbReference type="PANTHER" id="PTHR44324">
    <property type="entry name" value="WD40 REPEAT DOMAIN 95"/>
    <property type="match status" value="1"/>
</dbReference>
<dbReference type="PROSITE" id="PS50294">
    <property type="entry name" value="WD_REPEATS_REGION"/>
    <property type="match status" value="1"/>
</dbReference>
<keyword evidence="2" id="KW-0853">WD repeat</keyword>
<feature type="repeat" description="WD" evidence="2">
    <location>
        <begin position="326"/>
        <end position="357"/>
    </location>
</feature>
<feature type="region of interest" description="Disordered" evidence="3">
    <location>
        <begin position="481"/>
        <end position="500"/>
    </location>
</feature>
<keyword evidence="5" id="KW-1185">Reference proteome</keyword>
<organism evidence="4 5">
    <name type="scientific">Solea senegalensis</name>
    <name type="common">Senegalese sole</name>
    <dbReference type="NCBI Taxonomy" id="28829"/>
    <lineage>
        <taxon>Eukaryota</taxon>
        <taxon>Metazoa</taxon>
        <taxon>Chordata</taxon>
        <taxon>Craniata</taxon>
        <taxon>Vertebrata</taxon>
        <taxon>Euteleostomi</taxon>
        <taxon>Actinopterygii</taxon>
        <taxon>Neopterygii</taxon>
        <taxon>Teleostei</taxon>
        <taxon>Neoteleostei</taxon>
        <taxon>Acanthomorphata</taxon>
        <taxon>Carangaria</taxon>
        <taxon>Pleuronectiformes</taxon>
        <taxon>Pleuronectoidei</taxon>
        <taxon>Soleidae</taxon>
        <taxon>Solea</taxon>
    </lineage>
</organism>
<feature type="compositionally biased region" description="Low complexity" evidence="3">
    <location>
        <begin position="671"/>
        <end position="683"/>
    </location>
</feature>
<feature type="region of interest" description="Disordered" evidence="3">
    <location>
        <begin position="661"/>
        <end position="688"/>
    </location>
</feature>
<feature type="compositionally biased region" description="Basic and acidic residues" evidence="3">
    <location>
        <begin position="928"/>
        <end position="938"/>
    </location>
</feature>